<evidence type="ECO:0000256" key="8">
    <source>
        <dbReference type="ARBA" id="ARBA00023012"/>
    </source>
</evidence>
<dbReference type="InterPro" id="IPR011006">
    <property type="entry name" value="CheY-like_superfamily"/>
</dbReference>
<dbReference type="InterPro" id="IPR004358">
    <property type="entry name" value="Sig_transdc_His_kin-like_C"/>
</dbReference>
<dbReference type="Pfam" id="PF00512">
    <property type="entry name" value="HisKA"/>
    <property type="match status" value="1"/>
</dbReference>
<dbReference type="PROSITE" id="PS50109">
    <property type="entry name" value="HIS_KIN"/>
    <property type="match status" value="1"/>
</dbReference>
<feature type="modified residue" description="4-aspartylphosphate" evidence="9">
    <location>
        <position position="388"/>
    </location>
</feature>
<dbReference type="PANTHER" id="PTHR45339:SF1">
    <property type="entry name" value="HYBRID SIGNAL TRANSDUCTION HISTIDINE KINASE J"/>
    <property type="match status" value="1"/>
</dbReference>
<dbReference type="EMBL" id="QEWP01000016">
    <property type="protein sequence ID" value="PWD98290.1"/>
    <property type="molecule type" value="Genomic_DNA"/>
</dbReference>
<dbReference type="Pfam" id="PF00072">
    <property type="entry name" value="Response_reg"/>
    <property type="match status" value="1"/>
</dbReference>
<dbReference type="FunFam" id="1.10.287.130:FF:000002">
    <property type="entry name" value="Two-component osmosensing histidine kinase"/>
    <property type="match status" value="1"/>
</dbReference>
<evidence type="ECO:0000313" key="13">
    <source>
        <dbReference type="EMBL" id="PWD98290.1"/>
    </source>
</evidence>
<dbReference type="EC" id="2.7.13.3" evidence="2"/>
<evidence type="ECO:0000256" key="1">
    <source>
        <dbReference type="ARBA" id="ARBA00000085"/>
    </source>
</evidence>
<feature type="domain" description="Response regulatory" evidence="12">
    <location>
        <begin position="338"/>
        <end position="453"/>
    </location>
</feature>
<dbReference type="InterPro" id="IPR001789">
    <property type="entry name" value="Sig_transdc_resp-reg_receiver"/>
</dbReference>
<keyword evidence="14" id="KW-1185">Reference proteome</keyword>
<dbReference type="InterPro" id="IPR005467">
    <property type="entry name" value="His_kinase_dom"/>
</dbReference>
<dbReference type="SUPFAM" id="SSF47384">
    <property type="entry name" value="Homodimeric domain of signal transducing histidine kinase"/>
    <property type="match status" value="1"/>
</dbReference>
<dbReference type="Pfam" id="PF02518">
    <property type="entry name" value="HATPase_c"/>
    <property type="match status" value="1"/>
</dbReference>
<sequence length="459" mass="52016">MVNVGRNYTHNKIILIMTNQQNKLDNLRQAAELLLKTKVAVSDPPLSESASLKILHELEVHQLELEIQNEELIIAREKAEESERLKSSFLANMSHEIRTPMNGILGFTEVLRNFKLDENERYYYLDIIEKSGTRMLNIINDILSISKIESQQTEVSNSEVNVNEQVEDIYHFFKLEAEQKKLKLSFHTELPTNKAFFLTDREKVYEVLTNLVKNAIKFTQTGSVDFGVSLKGEFIEFYVRDSGPGIQSKQQESIFGRFMQGSRNLNQIQEGAGLGLSISKAYIEMLGGKIHVENNSAHNGDNTGATFFFTIPATPVKNKKAVNSVNKQEKTVVSKKPYVLVVENDEISRMLLFTMIEDISKEIYTATTGVEAVDICRKNPEIDLVLMDIKMPEMDGYKATQNIRKFNRDITIIAQTAHALLGDREKAIAAGCNNYISKPIHSASLRKMIIDCLSEKNKL</sequence>
<dbReference type="PROSITE" id="PS50110">
    <property type="entry name" value="RESPONSE_REGULATORY"/>
    <property type="match status" value="1"/>
</dbReference>
<evidence type="ECO:0000259" key="11">
    <source>
        <dbReference type="PROSITE" id="PS50109"/>
    </source>
</evidence>
<reference evidence="13 14" key="1">
    <citation type="submission" date="2018-05" db="EMBL/GenBank/DDBJ databases">
        <title>Marinilabilia rubrum sp. nov., isolated from saltern sediment.</title>
        <authorList>
            <person name="Zhang R."/>
        </authorList>
    </citation>
    <scope>NUCLEOTIDE SEQUENCE [LARGE SCALE GENOMIC DNA]</scope>
    <source>
        <strain evidence="13 14">WTE16</strain>
    </source>
</reference>
<dbReference type="InterPro" id="IPR036097">
    <property type="entry name" value="HisK_dim/P_sf"/>
</dbReference>
<dbReference type="CDD" id="cd17546">
    <property type="entry name" value="REC_hyHK_CKI1_RcsC-like"/>
    <property type="match status" value="1"/>
</dbReference>
<evidence type="ECO:0000256" key="9">
    <source>
        <dbReference type="PROSITE-ProRule" id="PRU00169"/>
    </source>
</evidence>
<evidence type="ECO:0000256" key="3">
    <source>
        <dbReference type="ARBA" id="ARBA00022553"/>
    </source>
</evidence>
<dbReference type="Gene3D" id="3.30.565.10">
    <property type="entry name" value="Histidine kinase-like ATPase, C-terminal domain"/>
    <property type="match status" value="1"/>
</dbReference>
<evidence type="ECO:0000256" key="2">
    <source>
        <dbReference type="ARBA" id="ARBA00012438"/>
    </source>
</evidence>
<dbReference type="PRINTS" id="PR00344">
    <property type="entry name" value="BCTRLSENSOR"/>
</dbReference>
<evidence type="ECO:0000259" key="12">
    <source>
        <dbReference type="PROSITE" id="PS50110"/>
    </source>
</evidence>
<dbReference type="InterPro" id="IPR003661">
    <property type="entry name" value="HisK_dim/P_dom"/>
</dbReference>
<feature type="coiled-coil region" evidence="10">
    <location>
        <begin position="17"/>
        <end position="85"/>
    </location>
</feature>
<name>A0A2U2B5D9_9BACT</name>
<dbReference type="Gene3D" id="1.10.287.130">
    <property type="match status" value="1"/>
</dbReference>
<dbReference type="Gene3D" id="3.40.50.2300">
    <property type="match status" value="1"/>
</dbReference>
<keyword evidence="7" id="KW-0067">ATP-binding</keyword>
<evidence type="ECO:0000256" key="10">
    <source>
        <dbReference type="SAM" id="Coils"/>
    </source>
</evidence>
<dbReference type="SMART" id="SM00388">
    <property type="entry name" value="HisKA"/>
    <property type="match status" value="1"/>
</dbReference>
<keyword evidence="4" id="KW-0808">Transferase</keyword>
<evidence type="ECO:0000256" key="7">
    <source>
        <dbReference type="ARBA" id="ARBA00022840"/>
    </source>
</evidence>
<dbReference type="SUPFAM" id="SSF52172">
    <property type="entry name" value="CheY-like"/>
    <property type="match status" value="1"/>
</dbReference>
<feature type="domain" description="Histidine kinase" evidence="11">
    <location>
        <begin position="92"/>
        <end position="315"/>
    </location>
</feature>
<organism evidence="13 14">
    <name type="scientific">Marinilabilia rubra</name>
    <dbReference type="NCBI Taxonomy" id="2162893"/>
    <lineage>
        <taxon>Bacteria</taxon>
        <taxon>Pseudomonadati</taxon>
        <taxon>Bacteroidota</taxon>
        <taxon>Bacteroidia</taxon>
        <taxon>Marinilabiliales</taxon>
        <taxon>Marinilabiliaceae</taxon>
        <taxon>Marinilabilia</taxon>
    </lineage>
</organism>
<gene>
    <name evidence="13" type="ORF">DDZ16_16035</name>
</gene>
<keyword evidence="10" id="KW-0175">Coiled coil</keyword>
<evidence type="ECO:0000256" key="6">
    <source>
        <dbReference type="ARBA" id="ARBA00022777"/>
    </source>
</evidence>
<dbReference type="AlphaFoldDB" id="A0A2U2B5D9"/>
<dbReference type="CDD" id="cd00082">
    <property type="entry name" value="HisKA"/>
    <property type="match status" value="1"/>
</dbReference>
<evidence type="ECO:0000313" key="14">
    <source>
        <dbReference type="Proteomes" id="UP000244956"/>
    </source>
</evidence>
<evidence type="ECO:0000256" key="4">
    <source>
        <dbReference type="ARBA" id="ARBA00022679"/>
    </source>
</evidence>
<comment type="catalytic activity">
    <reaction evidence="1">
        <text>ATP + protein L-histidine = ADP + protein N-phospho-L-histidine.</text>
        <dbReference type="EC" id="2.7.13.3"/>
    </reaction>
</comment>
<keyword evidence="5" id="KW-0547">Nucleotide-binding</keyword>
<keyword evidence="8" id="KW-0902">Two-component regulatory system</keyword>
<dbReference type="GO" id="GO:0000155">
    <property type="term" value="F:phosphorelay sensor kinase activity"/>
    <property type="evidence" value="ECO:0007669"/>
    <property type="project" value="InterPro"/>
</dbReference>
<dbReference type="PANTHER" id="PTHR45339">
    <property type="entry name" value="HYBRID SIGNAL TRANSDUCTION HISTIDINE KINASE J"/>
    <property type="match status" value="1"/>
</dbReference>
<dbReference type="GO" id="GO:0005524">
    <property type="term" value="F:ATP binding"/>
    <property type="evidence" value="ECO:0007669"/>
    <property type="project" value="UniProtKB-KW"/>
</dbReference>
<proteinExistence type="predicted"/>
<dbReference type="SMART" id="SM00387">
    <property type="entry name" value="HATPase_c"/>
    <property type="match status" value="1"/>
</dbReference>
<protein>
    <recommendedName>
        <fullName evidence="2">histidine kinase</fullName>
        <ecNumber evidence="2">2.7.13.3</ecNumber>
    </recommendedName>
</protein>
<accession>A0A2U2B5D9</accession>
<evidence type="ECO:0000256" key="5">
    <source>
        <dbReference type="ARBA" id="ARBA00022741"/>
    </source>
</evidence>
<comment type="caution">
    <text evidence="13">The sequence shown here is derived from an EMBL/GenBank/DDBJ whole genome shotgun (WGS) entry which is preliminary data.</text>
</comment>
<dbReference type="SMART" id="SM00448">
    <property type="entry name" value="REC"/>
    <property type="match status" value="1"/>
</dbReference>
<dbReference type="InterPro" id="IPR036890">
    <property type="entry name" value="HATPase_C_sf"/>
</dbReference>
<dbReference type="InterPro" id="IPR003594">
    <property type="entry name" value="HATPase_dom"/>
</dbReference>
<keyword evidence="6 13" id="KW-0418">Kinase</keyword>
<dbReference type="SUPFAM" id="SSF55874">
    <property type="entry name" value="ATPase domain of HSP90 chaperone/DNA topoisomerase II/histidine kinase"/>
    <property type="match status" value="1"/>
</dbReference>
<keyword evidence="3 9" id="KW-0597">Phosphoprotein</keyword>
<dbReference type="Proteomes" id="UP000244956">
    <property type="component" value="Unassembled WGS sequence"/>
</dbReference>